<proteinExistence type="predicted"/>
<protein>
    <submittedName>
        <fullName evidence="1">Uncharacterized protein</fullName>
    </submittedName>
</protein>
<dbReference type="Proteomes" id="UP000224829">
    <property type="component" value="Segment"/>
</dbReference>
<name>A0A1Y0SVE4_9CAUD</name>
<sequence>MYNTKGNQWVIPEMGLLDIPPHLLRTTKGWGIVTDADTWWRWDDVDHGYNYMESLRVAGPFAVTIGSLASEETRECIKLMHENRLTQTGVLGVFHRSGLKEAYHVIVDGQNVRFPYNDGKGFMAAVKAVSKIMSATTKHFIERVGVEAKVKLP</sequence>
<evidence type="ECO:0000313" key="1">
    <source>
        <dbReference type="EMBL" id="ARV77390.1"/>
    </source>
</evidence>
<dbReference type="EMBL" id="MF063068">
    <property type="protein sequence ID" value="ARV77390.1"/>
    <property type="molecule type" value="Genomic_DNA"/>
</dbReference>
<gene>
    <name evidence="1" type="ORF">NOXIFER_225</name>
</gene>
<reference evidence="1 2" key="1">
    <citation type="submission" date="2017-05" db="EMBL/GenBank/DDBJ databases">
        <authorList>
            <person name="Song R."/>
            <person name="Chenine A.L."/>
            <person name="Ruprecht R.M."/>
        </authorList>
    </citation>
    <scope>NUCLEOTIDE SEQUENCE [LARGE SCALE GENOMIC DNA]</scope>
</reference>
<keyword evidence="2" id="KW-1185">Reference proteome</keyword>
<evidence type="ECO:0000313" key="2">
    <source>
        <dbReference type="Proteomes" id="UP000224829"/>
    </source>
</evidence>
<accession>A0A1Y0SVE4</accession>
<organism evidence="1 2">
    <name type="scientific">Pseudomonas phage Noxifer</name>
    <dbReference type="NCBI Taxonomy" id="2006684"/>
    <lineage>
        <taxon>Viruses</taxon>
        <taxon>Duplodnaviria</taxon>
        <taxon>Heunggongvirae</taxon>
        <taxon>Uroviricota</taxon>
        <taxon>Caudoviricetes</taxon>
        <taxon>Chimalliviridae</taxon>
        <taxon>Noxifervirus</taxon>
        <taxon>Noxifervirus noxifer</taxon>
    </lineage>
</organism>